<evidence type="ECO:0000256" key="3">
    <source>
        <dbReference type="ARBA" id="ARBA00011529"/>
    </source>
</evidence>
<comment type="function">
    <text evidence="1 7">Part of the ABC transporter complex PstSACB involved in phosphate import.</text>
</comment>
<evidence type="ECO:0000313" key="11">
    <source>
        <dbReference type="Proteomes" id="UP001501671"/>
    </source>
</evidence>
<feature type="chain" id="PRO_5046571134" description="Phosphate-binding protein PstS" evidence="8">
    <location>
        <begin position="24"/>
        <end position="348"/>
    </location>
</feature>
<gene>
    <name evidence="10" type="primary">pstS</name>
    <name evidence="10" type="ORF">GCM10023144_22830</name>
</gene>
<dbReference type="Gene3D" id="3.40.190.10">
    <property type="entry name" value="Periplasmic binding protein-like II"/>
    <property type="match status" value="2"/>
</dbReference>
<dbReference type="RefSeq" id="WP_345249443.1">
    <property type="nucleotide sequence ID" value="NZ_BAABFO010000009.1"/>
</dbReference>
<dbReference type="CDD" id="cd13565">
    <property type="entry name" value="PBP2_PstS"/>
    <property type="match status" value="1"/>
</dbReference>
<dbReference type="SUPFAM" id="SSF53850">
    <property type="entry name" value="Periplasmic binding protein-like II"/>
    <property type="match status" value="1"/>
</dbReference>
<dbReference type="PANTHER" id="PTHR42996">
    <property type="entry name" value="PHOSPHATE-BINDING PROTEIN PSTS"/>
    <property type="match status" value="1"/>
</dbReference>
<feature type="domain" description="PBP" evidence="9">
    <location>
        <begin position="20"/>
        <end position="305"/>
    </location>
</feature>
<keyword evidence="8" id="KW-0732">Signal</keyword>
<evidence type="ECO:0000256" key="4">
    <source>
        <dbReference type="ARBA" id="ARBA00021889"/>
    </source>
</evidence>
<evidence type="ECO:0000256" key="8">
    <source>
        <dbReference type="SAM" id="SignalP"/>
    </source>
</evidence>
<dbReference type="Proteomes" id="UP001501671">
    <property type="component" value="Unassembled WGS sequence"/>
</dbReference>
<dbReference type="InterPro" id="IPR005673">
    <property type="entry name" value="ABC_phos-bd_PstS"/>
</dbReference>
<evidence type="ECO:0000256" key="5">
    <source>
        <dbReference type="ARBA" id="ARBA00022448"/>
    </source>
</evidence>
<keyword evidence="11" id="KW-1185">Reference proteome</keyword>
<dbReference type="Pfam" id="PF12849">
    <property type="entry name" value="PBP_like_2"/>
    <property type="match status" value="1"/>
</dbReference>
<comment type="caution">
    <text evidence="10">The sequence shown here is derived from an EMBL/GenBank/DDBJ whole genome shotgun (WGS) entry which is preliminary data.</text>
</comment>
<dbReference type="InterPro" id="IPR050962">
    <property type="entry name" value="Phosphate-bind_PstS"/>
</dbReference>
<evidence type="ECO:0000313" key="10">
    <source>
        <dbReference type="EMBL" id="GAA4332597.1"/>
    </source>
</evidence>
<accession>A0ABP8H1C7</accession>
<evidence type="ECO:0000256" key="2">
    <source>
        <dbReference type="ARBA" id="ARBA00008725"/>
    </source>
</evidence>
<dbReference type="EMBL" id="BAABFO010000009">
    <property type="protein sequence ID" value="GAA4332597.1"/>
    <property type="molecule type" value="Genomic_DNA"/>
</dbReference>
<evidence type="ECO:0000259" key="9">
    <source>
        <dbReference type="Pfam" id="PF12849"/>
    </source>
</evidence>
<dbReference type="PANTHER" id="PTHR42996:SF1">
    <property type="entry name" value="PHOSPHATE-BINDING PROTEIN PSTS"/>
    <property type="match status" value="1"/>
</dbReference>
<keyword evidence="6 7" id="KW-0592">Phosphate transport</keyword>
<dbReference type="NCBIfam" id="TIGR00975">
    <property type="entry name" value="3a0107s03"/>
    <property type="match status" value="1"/>
</dbReference>
<proteinExistence type="inferred from homology"/>
<evidence type="ECO:0000256" key="6">
    <source>
        <dbReference type="ARBA" id="ARBA00022592"/>
    </source>
</evidence>
<reference evidence="11" key="1">
    <citation type="journal article" date="2019" name="Int. J. Syst. Evol. Microbiol.">
        <title>The Global Catalogue of Microorganisms (GCM) 10K type strain sequencing project: providing services to taxonomists for standard genome sequencing and annotation.</title>
        <authorList>
            <consortium name="The Broad Institute Genomics Platform"/>
            <consortium name="The Broad Institute Genome Sequencing Center for Infectious Disease"/>
            <person name="Wu L."/>
            <person name="Ma J."/>
        </authorList>
    </citation>
    <scope>NUCLEOTIDE SEQUENCE [LARGE SCALE GENOMIC DNA]</scope>
    <source>
        <strain evidence="11">JCM 17666</strain>
    </source>
</reference>
<comment type="similarity">
    <text evidence="2 7">Belongs to the PstS family.</text>
</comment>
<sequence>MKFTFKQITVGVALGLAALAAQAAEITGAGASFPYPVYAKWASDYKAATGTTVNYQSIGSGGGQKQIIAKTVDFGASDAALSGADLDKHGLAQFPAVIGGIVPVVNLPGIQPGQLHFTGALLADIYLGKVTKWNDPAIAKLNPGVSLPNQDIIVVYRSDASGTTFNWTNYLSRVSSEWKTKIGENTDVKWPTGQGGKGNEGVSNYVKQFPGAIGYVEYAYSKQNNLPYGLVQNKAGKYVQPVQAAFAAAAANADWDSQPGMGVVLNDEPGDATWPITSATFILMHKVQDKPAQGAEVLKFFDWAFKNGQKDATALDYVPLPDAVTNKIRGIWKSQIKDASGKPVYAAN</sequence>
<name>A0ABP8H1C7_9BURK</name>
<dbReference type="PIRSF" id="PIRSF002756">
    <property type="entry name" value="PstS"/>
    <property type="match status" value="1"/>
</dbReference>
<protein>
    <recommendedName>
        <fullName evidence="4 7">Phosphate-binding protein PstS</fullName>
    </recommendedName>
</protein>
<dbReference type="InterPro" id="IPR024370">
    <property type="entry name" value="PBP_domain"/>
</dbReference>
<keyword evidence="5 7" id="KW-0813">Transport</keyword>
<dbReference type="NCBIfam" id="NF008171">
    <property type="entry name" value="PRK10918.1"/>
    <property type="match status" value="1"/>
</dbReference>
<evidence type="ECO:0000256" key="1">
    <source>
        <dbReference type="ARBA" id="ARBA00002841"/>
    </source>
</evidence>
<evidence type="ECO:0000256" key="7">
    <source>
        <dbReference type="PIRNR" id="PIRNR002756"/>
    </source>
</evidence>
<feature type="signal peptide" evidence="8">
    <location>
        <begin position="1"/>
        <end position="23"/>
    </location>
</feature>
<comment type="subunit">
    <text evidence="3 7">The complex is composed of two ATP-binding proteins (PstB), two transmembrane proteins (PstC and PstA) and a solute-binding protein (PstS).</text>
</comment>
<organism evidence="10 11">
    <name type="scientific">Pigmentiphaga soli</name>
    <dbReference type="NCBI Taxonomy" id="1007095"/>
    <lineage>
        <taxon>Bacteria</taxon>
        <taxon>Pseudomonadati</taxon>
        <taxon>Pseudomonadota</taxon>
        <taxon>Betaproteobacteria</taxon>
        <taxon>Burkholderiales</taxon>
        <taxon>Alcaligenaceae</taxon>
        <taxon>Pigmentiphaga</taxon>
    </lineage>
</organism>